<keyword evidence="3" id="KW-0221">Differentiation</keyword>
<evidence type="ECO:0000256" key="4">
    <source>
        <dbReference type="ARBA" id="ARBA00022902"/>
    </source>
</evidence>
<feature type="compositionally biased region" description="Basic residues" evidence="9">
    <location>
        <begin position="1"/>
        <end position="10"/>
    </location>
</feature>
<dbReference type="SUPFAM" id="SSF47459">
    <property type="entry name" value="HLH, helix-loop-helix DNA-binding domain"/>
    <property type="match status" value="1"/>
</dbReference>
<keyword evidence="8" id="KW-0539">Nucleus</keyword>
<evidence type="ECO:0000256" key="5">
    <source>
        <dbReference type="ARBA" id="ARBA00023015"/>
    </source>
</evidence>
<evidence type="ECO:0000259" key="10">
    <source>
        <dbReference type="PROSITE" id="PS50888"/>
    </source>
</evidence>
<dbReference type="Ensembl" id="ENSMMDT00005024832.1">
    <property type="protein sequence ID" value="ENSMMDP00005024309.1"/>
    <property type="gene ID" value="ENSMMDG00005011712.1"/>
</dbReference>
<evidence type="ECO:0000256" key="7">
    <source>
        <dbReference type="ARBA" id="ARBA00023163"/>
    </source>
</evidence>
<dbReference type="InParanoid" id="A0A667YKC3"/>
<dbReference type="PANTHER" id="PTHR19290:SF94">
    <property type="entry name" value="NEUROGENIN-3"/>
    <property type="match status" value="1"/>
</dbReference>
<dbReference type="GO" id="GO:0005634">
    <property type="term" value="C:nucleus"/>
    <property type="evidence" value="ECO:0007669"/>
    <property type="project" value="TreeGrafter"/>
</dbReference>
<dbReference type="FunFam" id="4.10.280.10:FF:000006">
    <property type="entry name" value="Neurogenic differentiation factor"/>
    <property type="match status" value="1"/>
</dbReference>
<evidence type="ECO:0000256" key="3">
    <source>
        <dbReference type="ARBA" id="ARBA00022782"/>
    </source>
</evidence>
<feature type="region of interest" description="Disordered" evidence="9">
    <location>
        <begin position="60"/>
        <end position="97"/>
    </location>
</feature>
<comment type="subunit">
    <text evidence="1">Efficient DNA binding requires dimerization with another bHLH protein.</text>
</comment>
<keyword evidence="2" id="KW-0217">Developmental protein</keyword>
<dbReference type="Proteomes" id="UP000472263">
    <property type="component" value="Chromosome 15"/>
</dbReference>
<keyword evidence="5" id="KW-0805">Transcription regulation</keyword>
<evidence type="ECO:0000256" key="2">
    <source>
        <dbReference type="ARBA" id="ARBA00022473"/>
    </source>
</evidence>
<name>A0A667YKC3_9TELE</name>
<dbReference type="InterPro" id="IPR050359">
    <property type="entry name" value="bHLH_transcription_factors"/>
</dbReference>
<sequence length="220" mass="24705">RKMKTALTRHTKTERERERERERAGLRVTSPAVTLGGFSPTVRNVVTDKSENCTDHQCRNTQTHGAARGSSEKLTKHKTRCEASGQKGRRRMKANDRERHRMHNLNSALDALRSILPALPDDAKLTKIETLRFAHNYIWALTETLRMSEQHGHGADHLGGATSVSSSDWNSASPASSCPPAASLNPSISYRYAEEVNCKMFAREKSNIFPVAFYLSVNEW</sequence>
<feature type="domain" description="BHLH" evidence="10">
    <location>
        <begin position="89"/>
        <end position="141"/>
    </location>
</feature>
<dbReference type="GO" id="GO:0070888">
    <property type="term" value="F:E-box binding"/>
    <property type="evidence" value="ECO:0007669"/>
    <property type="project" value="TreeGrafter"/>
</dbReference>
<accession>A0A667YKC3</accession>
<reference evidence="11" key="2">
    <citation type="submission" date="2025-08" db="UniProtKB">
        <authorList>
            <consortium name="Ensembl"/>
        </authorList>
    </citation>
    <scope>IDENTIFICATION</scope>
</reference>
<reference evidence="11" key="1">
    <citation type="submission" date="2019-06" db="EMBL/GenBank/DDBJ databases">
        <authorList>
            <consortium name="Wellcome Sanger Institute Data Sharing"/>
        </authorList>
    </citation>
    <scope>NUCLEOTIDE SEQUENCE [LARGE SCALE GENOMIC DNA]</scope>
</reference>
<evidence type="ECO:0000313" key="12">
    <source>
        <dbReference type="Proteomes" id="UP000472263"/>
    </source>
</evidence>
<dbReference type="PROSITE" id="PS50888">
    <property type="entry name" value="BHLH"/>
    <property type="match status" value="1"/>
</dbReference>
<keyword evidence="7" id="KW-0804">Transcription</keyword>
<dbReference type="GO" id="GO:0007423">
    <property type="term" value="P:sensory organ development"/>
    <property type="evidence" value="ECO:0007669"/>
    <property type="project" value="TreeGrafter"/>
</dbReference>
<protein>
    <submittedName>
        <fullName evidence="11">Neurogenin 3</fullName>
    </submittedName>
</protein>
<feature type="compositionally biased region" description="Low complexity" evidence="9">
    <location>
        <begin position="161"/>
        <end position="181"/>
    </location>
</feature>
<dbReference type="GO" id="GO:0045944">
    <property type="term" value="P:positive regulation of transcription by RNA polymerase II"/>
    <property type="evidence" value="ECO:0007669"/>
    <property type="project" value="TreeGrafter"/>
</dbReference>
<dbReference type="AlphaFoldDB" id="A0A667YKC3"/>
<evidence type="ECO:0000256" key="8">
    <source>
        <dbReference type="ARBA" id="ARBA00023242"/>
    </source>
</evidence>
<dbReference type="PANTHER" id="PTHR19290">
    <property type="entry name" value="BASIC HELIX-LOOP-HELIX PROTEIN NEUROGENIN-RELATED"/>
    <property type="match status" value="1"/>
</dbReference>
<dbReference type="GO" id="GO:0046983">
    <property type="term" value="F:protein dimerization activity"/>
    <property type="evidence" value="ECO:0007669"/>
    <property type="project" value="InterPro"/>
</dbReference>
<proteinExistence type="predicted"/>
<organism evidence="11 12">
    <name type="scientific">Myripristis murdjan</name>
    <name type="common">pinecone soldierfish</name>
    <dbReference type="NCBI Taxonomy" id="586833"/>
    <lineage>
        <taxon>Eukaryota</taxon>
        <taxon>Metazoa</taxon>
        <taxon>Chordata</taxon>
        <taxon>Craniata</taxon>
        <taxon>Vertebrata</taxon>
        <taxon>Euteleostomi</taxon>
        <taxon>Actinopterygii</taxon>
        <taxon>Neopterygii</taxon>
        <taxon>Teleostei</taxon>
        <taxon>Neoteleostei</taxon>
        <taxon>Acanthomorphata</taxon>
        <taxon>Holocentriformes</taxon>
        <taxon>Holocentridae</taxon>
        <taxon>Myripristis</taxon>
    </lineage>
</organism>
<feature type="compositionally biased region" description="Basic and acidic residues" evidence="9">
    <location>
        <begin position="11"/>
        <end position="25"/>
    </location>
</feature>
<keyword evidence="4" id="KW-0524">Neurogenesis</keyword>
<keyword evidence="6" id="KW-0238">DNA-binding</keyword>
<evidence type="ECO:0000256" key="9">
    <source>
        <dbReference type="SAM" id="MobiDB-lite"/>
    </source>
</evidence>
<keyword evidence="12" id="KW-1185">Reference proteome</keyword>
<dbReference type="GO" id="GO:0000981">
    <property type="term" value="F:DNA-binding transcription factor activity, RNA polymerase II-specific"/>
    <property type="evidence" value="ECO:0007669"/>
    <property type="project" value="TreeGrafter"/>
</dbReference>
<feature type="region of interest" description="Disordered" evidence="9">
    <location>
        <begin position="152"/>
        <end position="181"/>
    </location>
</feature>
<reference evidence="11" key="3">
    <citation type="submission" date="2025-09" db="UniProtKB">
        <authorList>
            <consortium name="Ensembl"/>
        </authorList>
    </citation>
    <scope>IDENTIFICATION</scope>
</reference>
<dbReference type="InterPro" id="IPR011598">
    <property type="entry name" value="bHLH_dom"/>
</dbReference>
<feature type="region of interest" description="Disordered" evidence="9">
    <location>
        <begin position="1"/>
        <end position="25"/>
    </location>
</feature>
<dbReference type="InterPro" id="IPR036638">
    <property type="entry name" value="HLH_DNA-bd_sf"/>
</dbReference>
<evidence type="ECO:0000256" key="1">
    <source>
        <dbReference type="ARBA" id="ARBA00011571"/>
    </source>
</evidence>
<dbReference type="Gene3D" id="4.10.280.10">
    <property type="entry name" value="Helix-loop-helix DNA-binding domain"/>
    <property type="match status" value="1"/>
</dbReference>
<dbReference type="Pfam" id="PF00010">
    <property type="entry name" value="HLH"/>
    <property type="match status" value="1"/>
</dbReference>
<dbReference type="GeneTree" id="ENSGT00940000163077"/>
<evidence type="ECO:0000313" key="11">
    <source>
        <dbReference type="Ensembl" id="ENSMMDP00005024309.1"/>
    </source>
</evidence>
<dbReference type="GO" id="GO:0061564">
    <property type="term" value="P:axon development"/>
    <property type="evidence" value="ECO:0007669"/>
    <property type="project" value="TreeGrafter"/>
</dbReference>
<evidence type="ECO:0000256" key="6">
    <source>
        <dbReference type="ARBA" id="ARBA00023125"/>
    </source>
</evidence>
<dbReference type="SMART" id="SM00353">
    <property type="entry name" value="HLH"/>
    <property type="match status" value="1"/>
</dbReference>